<keyword evidence="6" id="KW-0479">Metal-binding</keyword>
<reference evidence="9" key="1">
    <citation type="submission" date="2019-04" db="EMBL/GenBank/DDBJ databases">
        <title>Draft genome sequence of Pseudonocardiaceae bacterium SL3-2-4.</title>
        <authorList>
            <person name="Ningsih F."/>
            <person name="Yokota A."/>
            <person name="Sakai Y."/>
            <person name="Nanatani K."/>
            <person name="Yabe S."/>
            <person name="Oetari A."/>
            <person name="Sjamsuridzal W."/>
        </authorList>
    </citation>
    <scope>NUCLEOTIDE SEQUENCE [LARGE SCALE GENOMIC DNA]</scope>
    <source>
        <strain evidence="9">SL3-2-4</strain>
    </source>
</reference>
<comment type="subunit">
    <text evidence="6">Homodimer.</text>
</comment>
<dbReference type="PANTHER" id="PTHR21060:SF15">
    <property type="entry name" value="ACETATE KINASE-RELATED"/>
    <property type="match status" value="1"/>
</dbReference>
<dbReference type="HAMAP" id="MF_00020">
    <property type="entry name" value="Acetate_kinase"/>
    <property type="match status" value="1"/>
</dbReference>
<dbReference type="Gene3D" id="3.30.420.40">
    <property type="match status" value="2"/>
</dbReference>
<feature type="site" description="Transition state stabilizer" evidence="6">
    <location>
        <position position="213"/>
    </location>
</feature>
<evidence type="ECO:0000256" key="2">
    <source>
        <dbReference type="ARBA" id="ARBA00022679"/>
    </source>
</evidence>
<dbReference type="InterPro" id="IPR000890">
    <property type="entry name" value="Aliphatic_acid_kin_short-chain"/>
</dbReference>
<dbReference type="GO" id="GO:0005524">
    <property type="term" value="F:ATP binding"/>
    <property type="evidence" value="ECO:0007669"/>
    <property type="project" value="UniProtKB-KW"/>
</dbReference>
<dbReference type="PIRSF" id="PIRSF000722">
    <property type="entry name" value="Acetate_prop_kin"/>
    <property type="match status" value="1"/>
</dbReference>
<dbReference type="SUPFAM" id="SSF53067">
    <property type="entry name" value="Actin-like ATPase domain"/>
    <property type="match status" value="2"/>
</dbReference>
<dbReference type="EC" id="2.7.2.1" evidence="6"/>
<keyword evidence="6" id="KW-0460">Magnesium</keyword>
<comment type="similarity">
    <text evidence="1 6 7">Belongs to the acetokinase family.</text>
</comment>
<sequence length="386" mass="41054">MWLVVPTVRVLTANPGSSSLKLALVASGRRLDERVLSGWDGALHHGLLAELGARWAPLDAIGVRFVHGGDRAHAVRLTDAELADLDRLVPLAPLHQPRSLALARRARAALPGLPTVGCFDTSFHAGLPERARRYALPAEWVRTYRLRRYGFHGLSCAHAVRRTAELLAAEPGTLRMLCCHMGAGVSVTAVDGGRSVDTSMGFTPLEGAVMATRSGTVDPGLLVRLLDLGAADPAELGRALEHRSGLAGMTGTGGDVRDVLAARASGDREARVAIEVYLHRLRRELAAATVSLDRLDAVAFTGGVAEHQPDLLAELADGLAPLGVRVDAARLHRPGDRVISPDRDGVRVLALTAQEDLEIARQAELVLGRRSHRSPALHRPAVGGPP</sequence>
<comment type="function">
    <text evidence="6">Catalyzes the formation of acetyl phosphate from acetate and ATP. Can also catalyze the reverse reaction.</text>
</comment>
<dbReference type="InterPro" id="IPR023865">
    <property type="entry name" value="Aliphatic_acid_kinase_CS"/>
</dbReference>
<dbReference type="UniPathway" id="UPA00340">
    <property type="reaction ID" value="UER00458"/>
</dbReference>
<evidence type="ECO:0000313" key="8">
    <source>
        <dbReference type="EMBL" id="GDY28703.1"/>
    </source>
</evidence>
<keyword evidence="6" id="KW-0963">Cytoplasm</keyword>
<dbReference type="PROSITE" id="PS01075">
    <property type="entry name" value="ACETATE_KINASE_1"/>
    <property type="match status" value="1"/>
</dbReference>
<proteinExistence type="inferred from homology"/>
<feature type="binding site" evidence="6">
    <location>
        <position position="355"/>
    </location>
    <ligand>
        <name>Mg(2+)</name>
        <dbReference type="ChEBI" id="CHEBI:18420"/>
    </ligand>
</feature>
<dbReference type="GO" id="GO:0006085">
    <property type="term" value="P:acetyl-CoA biosynthetic process"/>
    <property type="evidence" value="ECO:0007669"/>
    <property type="project" value="UniProtKB-UniRule"/>
</dbReference>
<comment type="catalytic activity">
    <reaction evidence="6">
        <text>acetate + ATP = acetyl phosphate + ADP</text>
        <dbReference type="Rhea" id="RHEA:11352"/>
        <dbReference type="ChEBI" id="CHEBI:22191"/>
        <dbReference type="ChEBI" id="CHEBI:30089"/>
        <dbReference type="ChEBI" id="CHEBI:30616"/>
        <dbReference type="ChEBI" id="CHEBI:456216"/>
        <dbReference type="EC" id="2.7.2.1"/>
    </reaction>
</comment>
<protein>
    <recommendedName>
        <fullName evidence="6">Acetate kinase</fullName>
        <ecNumber evidence="6">2.7.2.1</ecNumber>
    </recommendedName>
    <alternativeName>
        <fullName evidence="6">Acetokinase</fullName>
    </alternativeName>
</protein>
<keyword evidence="5 6" id="KW-0067">ATP-binding</keyword>
<accession>A0A4D4J411</accession>
<dbReference type="GO" id="GO:0005737">
    <property type="term" value="C:cytoplasm"/>
    <property type="evidence" value="ECO:0007669"/>
    <property type="project" value="UniProtKB-SubCell"/>
</dbReference>
<feature type="active site" description="Proton donor/acceptor" evidence="6">
    <location>
        <position position="120"/>
    </location>
</feature>
<feature type="binding site" evidence="6">
    <location>
        <position position="64"/>
    </location>
    <ligand>
        <name>substrate</name>
    </ligand>
</feature>
<feature type="binding site" evidence="6">
    <location>
        <begin position="255"/>
        <end position="257"/>
    </location>
    <ligand>
        <name>ATP</name>
        <dbReference type="ChEBI" id="CHEBI:30616"/>
    </ligand>
</feature>
<dbReference type="Pfam" id="PF00871">
    <property type="entry name" value="Acetate_kinase"/>
    <property type="match status" value="1"/>
</dbReference>
<evidence type="ECO:0000256" key="5">
    <source>
        <dbReference type="ARBA" id="ARBA00022840"/>
    </source>
</evidence>
<comment type="pathway">
    <text evidence="6">Metabolic intermediate biosynthesis; acetyl-CoA biosynthesis; acetyl-CoA from acetate: step 1/2.</text>
</comment>
<comment type="subcellular location">
    <subcellularLocation>
        <location evidence="6">Cytoplasm</location>
    </subcellularLocation>
</comment>
<evidence type="ECO:0000256" key="7">
    <source>
        <dbReference type="RuleBase" id="RU003835"/>
    </source>
</evidence>
<dbReference type="GO" id="GO:0006083">
    <property type="term" value="P:acetate metabolic process"/>
    <property type="evidence" value="ECO:0007669"/>
    <property type="project" value="TreeGrafter"/>
</dbReference>
<keyword evidence="2 6" id="KW-0808">Transferase</keyword>
<dbReference type="EMBL" id="BJFL01000001">
    <property type="protein sequence ID" value="GDY28703.1"/>
    <property type="molecule type" value="Genomic_DNA"/>
</dbReference>
<name>A0A4D4J411_9PSEU</name>
<keyword evidence="4 6" id="KW-0418">Kinase</keyword>
<dbReference type="PROSITE" id="PS01076">
    <property type="entry name" value="ACETATE_KINASE_2"/>
    <property type="match status" value="1"/>
</dbReference>
<dbReference type="InterPro" id="IPR004372">
    <property type="entry name" value="Ac/propionate_kinase"/>
</dbReference>
<dbReference type="AlphaFoldDB" id="A0A4D4J411"/>
<feature type="site" description="Transition state stabilizer" evidence="6">
    <location>
        <position position="152"/>
    </location>
</feature>
<organism evidence="8 9">
    <name type="scientific">Gandjariella thermophila</name>
    <dbReference type="NCBI Taxonomy" id="1931992"/>
    <lineage>
        <taxon>Bacteria</taxon>
        <taxon>Bacillati</taxon>
        <taxon>Actinomycetota</taxon>
        <taxon>Actinomycetes</taxon>
        <taxon>Pseudonocardiales</taxon>
        <taxon>Pseudonocardiaceae</taxon>
        <taxon>Gandjariella</taxon>
    </lineage>
</organism>
<dbReference type="PRINTS" id="PR00471">
    <property type="entry name" value="ACETATEKNASE"/>
</dbReference>
<comment type="caution">
    <text evidence="6">Lacks conserved residue(s) required for the propagation of feature annotation.</text>
</comment>
<comment type="cofactor">
    <cofactor evidence="6">
        <name>Mg(2+)</name>
        <dbReference type="ChEBI" id="CHEBI:18420"/>
    </cofactor>
    <cofactor evidence="6">
        <name>Mn(2+)</name>
        <dbReference type="ChEBI" id="CHEBI:29035"/>
    </cofactor>
    <text evidence="6">Mg(2+). Can also accept Mn(2+).</text>
</comment>
<dbReference type="PANTHER" id="PTHR21060">
    <property type="entry name" value="ACETATE KINASE"/>
    <property type="match status" value="1"/>
</dbReference>
<feature type="binding site" evidence="6">
    <location>
        <begin position="180"/>
        <end position="184"/>
    </location>
    <ligand>
        <name>ATP</name>
        <dbReference type="ChEBI" id="CHEBI:30616"/>
    </ligand>
</feature>
<evidence type="ECO:0000256" key="6">
    <source>
        <dbReference type="HAMAP-Rule" id="MF_00020"/>
    </source>
</evidence>
<dbReference type="InterPro" id="IPR043129">
    <property type="entry name" value="ATPase_NBD"/>
</dbReference>
<gene>
    <name evidence="6 8" type="primary">ackA</name>
    <name evidence="8" type="ORF">GTS_03360</name>
</gene>
<keyword evidence="3 6" id="KW-0547">Nucleotide-binding</keyword>
<dbReference type="GO" id="GO:0008776">
    <property type="term" value="F:acetate kinase activity"/>
    <property type="evidence" value="ECO:0007669"/>
    <property type="project" value="UniProtKB-UniRule"/>
</dbReference>
<dbReference type="GO" id="GO:0000287">
    <property type="term" value="F:magnesium ion binding"/>
    <property type="evidence" value="ECO:0007669"/>
    <property type="project" value="UniProtKB-UniRule"/>
</dbReference>
<keyword evidence="9" id="KW-1185">Reference proteome</keyword>
<dbReference type="Proteomes" id="UP000298860">
    <property type="component" value="Unassembled WGS sequence"/>
</dbReference>
<evidence type="ECO:0000256" key="3">
    <source>
        <dbReference type="ARBA" id="ARBA00022741"/>
    </source>
</evidence>
<evidence type="ECO:0000256" key="4">
    <source>
        <dbReference type="ARBA" id="ARBA00022777"/>
    </source>
</evidence>
<evidence type="ECO:0000313" key="9">
    <source>
        <dbReference type="Proteomes" id="UP000298860"/>
    </source>
</evidence>
<comment type="caution">
    <text evidence="8">The sequence shown here is derived from an EMBL/GenBank/DDBJ whole genome shotgun (WGS) entry which is preliminary data.</text>
</comment>
<evidence type="ECO:0000256" key="1">
    <source>
        <dbReference type="ARBA" id="ARBA00008748"/>
    </source>
</evidence>